<protein>
    <submittedName>
        <fullName evidence="2">Uncharacterized protein</fullName>
    </submittedName>
</protein>
<sequence length="759" mass="86349">MGDLVKKLEAELLQLRRKVGETSTSSSTVEPLKALKPSKRKNESKSGESKRKKPASIPKVDESTSEPSVSTSVSATTTPSSMTSSIPSASSSTGTTVTTSDDAATAATAVDQSKTPANEEGCYLVPLNYDQSQLSYYTDNDKIIPTFNHSRKFFFKSDEFIGELKIYESKIPNSGPCLYVKKSKNLELFKTKLAKIFEKKVKFYGKSENASLLGCYVDVVRNMEDEICVNAVVNGQPVLLNVQQLYGKVGKLTCVLRSGVIKKNTNSNGAERRSNKKPQTTFSDDIERYQYKGIYEEETNALLRKNWSAIRTYNRKGKYCSVYNRLIKDNNIISTLNNKEVKLIFHEQTLKFKCNASIGFILLNQNEEKLRYFHASMGVDKLFASPKLIENLQDFNQLVKEMTEKDFIEKATQNRPNTSWSVHKITNITLYVFPIPDHNIGCPISPSERTKQNKAIITASTDTTGRLYEDNLCLFRALAYSKGQQSTLTQSTKHYYEMYLNGMNKLNQDFKGVPLSDLRFAERILNCSINVYTLEYNTGKEANAKLMYRATTNYKHKLNLHLEESHFSWIKNISLYTKSYKCTFCNKLMKSVRALNSHNTVCTAGETNLVYPYGVYTPSRSIFEKLEDVHITVDENRRHYPYFAVFDCETMMSSIDLPANTNTIHYENKHKLACISLCSNVSGYTQPVNFMNSGNEYELVVKMMDFLTKLSEVCYQRLLVRYNDVFKQLREKADECIKKEIEASCNNKAVNNVKKSLNH</sequence>
<comment type="caution">
    <text evidence="2">The sequence shown here is derived from an EMBL/GenBank/DDBJ whole genome shotgun (WGS) entry which is preliminary data.</text>
</comment>
<evidence type="ECO:0000313" key="2">
    <source>
        <dbReference type="EMBL" id="KAF6037762.1"/>
    </source>
</evidence>
<feature type="region of interest" description="Disordered" evidence="1">
    <location>
        <begin position="16"/>
        <end position="98"/>
    </location>
</feature>
<evidence type="ECO:0000256" key="1">
    <source>
        <dbReference type="SAM" id="MobiDB-lite"/>
    </source>
</evidence>
<dbReference type="AlphaFoldDB" id="A0A7J7KGG8"/>
<keyword evidence="3" id="KW-1185">Reference proteome</keyword>
<proteinExistence type="predicted"/>
<evidence type="ECO:0000313" key="3">
    <source>
        <dbReference type="Proteomes" id="UP000593567"/>
    </source>
</evidence>
<feature type="compositionally biased region" description="Basic and acidic residues" evidence="1">
    <location>
        <begin position="40"/>
        <end position="49"/>
    </location>
</feature>
<dbReference type="Proteomes" id="UP000593567">
    <property type="component" value="Unassembled WGS sequence"/>
</dbReference>
<name>A0A7J7KGG8_BUGNE</name>
<feature type="compositionally biased region" description="Low complexity" evidence="1">
    <location>
        <begin position="65"/>
        <end position="98"/>
    </location>
</feature>
<dbReference type="EMBL" id="VXIV02000523">
    <property type="protein sequence ID" value="KAF6037762.1"/>
    <property type="molecule type" value="Genomic_DNA"/>
</dbReference>
<accession>A0A7J7KGG8</accession>
<gene>
    <name evidence="2" type="ORF">EB796_003934</name>
</gene>
<reference evidence="2" key="1">
    <citation type="submission" date="2020-06" db="EMBL/GenBank/DDBJ databases">
        <title>Draft genome of Bugula neritina, a colonial animal packing powerful symbionts and potential medicines.</title>
        <authorList>
            <person name="Rayko M."/>
        </authorList>
    </citation>
    <scope>NUCLEOTIDE SEQUENCE [LARGE SCALE GENOMIC DNA]</scope>
    <source>
        <strain evidence="2">Kwan_BN1</strain>
    </source>
</reference>
<dbReference type="OrthoDB" id="5988713at2759"/>
<organism evidence="2 3">
    <name type="scientific">Bugula neritina</name>
    <name type="common">Brown bryozoan</name>
    <name type="synonym">Sertularia neritina</name>
    <dbReference type="NCBI Taxonomy" id="10212"/>
    <lineage>
        <taxon>Eukaryota</taxon>
        <taxon>Metazoa</taxon>
        <taxon>Spiralia</taxon>
        <taxon>Lophotrochozoa</taxon>
        <taxon>Bryozoa</taxon>
        <taxon>Gymnolaemata</taxon>
        <taxon>Cheilostomatida</taxon>
        <taxon>Flustrina</taxon>
        <taxon>Buguloidea</taxon>
        <taxon>Bugulidae</taxon>
        <taxon>Bugula</taxon>
    </lineage>
</organism>